<comment type="caution">
    <text evidence="1">The sequence shown here is derived from an EMBL/GenBank/DDBJ whole genome shotgun (WGS) entry which is preliminary data.</text>
</comment>
<organism evidence="1 2">
    <name type="scientific">Neolewinella antarctica</name>
    <dbReference type="NCBI Taxonomy" id="442734"/>
    <lineage>
        <taxon>Bacteria</taxon>
        <taxon>Pseudomonadati</taxon>
        <taxon>Bacteroidota</taxon>
        <taxon>Saprospiria</taxon>
        <taxon>Saprospirales</taxon>
        <taxon>Lewinellaceae</taxon>
        <taxon>Neolewinella</taxon>
    </lineage>
</organism>
<name>A0ABX0X7A8_9BACT</name>
<evidence type="ECO:0000313" key="2">
    <source>
        <dbReference type="Proteomes" id="UP000770785"/>
    </source>
</evidence>
<protein>
    <submittedName>
        <fullName evidence="1">Uncharacterized protein</fullName>
    </submittedName>
</protein>
<reference evidence="1 2" key="1">
    <citation type="submission" date="2020-03" db="EMBL/GenBank/DDBJ databases">
        <title>Genomic Encyclopedia of Type Strains, Phase IV (KMG-IV): sequencing the most valuable type-strain genomes for metagenomic binning, comparative biology and taxonomic classification.</title>
        <authorList>
            <person name="Goeker M."/>
        </authorList>
    </citation>
    <scope>NUCLEOTIDE SEQUENCE [LARGE SCALE GENOMIC DNA]</scope>
    <source>
        <strain evidence="1 2">DSM 105096</strain>
    </source>
</reference>
<keyword evidence="2" id="KW-1185">Reference proteome</keyword>
<accession>A0ABX0X7A8</accession>
<sequence length="39" mass="4828">MRKLFRKKPCTRDRATSFKTHVNYYFFVLRYRAIPATLM</sequence>
<dbReference type="EMBL" id="JAATJH010000001">
    <property type="protein sequence ID" value="NJC24874.1"/>
    <property type="molecule type" value="Genomic_DNA"/>
</dbReference>
<proteinExistence type="predicted"/>
<dbReference type="Proteomes" id="UP000770785">
    <property type="component" value="Unassembled WGS sequence"/>
</dbReference>
<evidence type="ECO:0000313" key="1">
    <source>
        <dbReference type="EMBL" id="NJC24874.1"/>
    </source>
</evidence>
<gene>
    <name evidence="1" type="ORF">GGR27_000355</name>
</gene>